<gene>
    <name evidence="2" type="ORF">PDIGIT_LOCUS1178</name>
</gene>
<dbReference type="EMBL" id="CAOQHR010000001">
    <property type="protein sequence ID" value="CAI6256564.1"/>
    <property type="molecule type" value="Genomic_DNA"/>
</dbReference>
<evidence type="ECO:0000313" key="2">
    <source>
        <dbReference type="EMBL" id="CAI6256564.1"/>
    </source>
</evidence>
<proteinExistence type="predicted"/>
<feature type="region of interest" description="Disordered" evidence="1">
    <location>
        <begin position="37"/>
        <end position="116"/>
    </location>
</feature>
<keyword evidence="3" id="KW-1185">Reference proteome</keyword>
<name>A0A9W4U2T0_9PLEO</name>
<dbReference type="Proteomes" id="UP001152607">
    <property type="component" value="Unassembled WGS sequence"/>
</dbReference>
<dbReference type="AlphaFoldDB" id="A0A9W4U2T0"/>
<comment type="caution">
    <text evidence="2">The sequence shown here is derived from an EMBL/GenBank/DDBJ whole genome shotgun (WGS) entry which is preliminary data.</text>
</comment>
<evidence type="ECO:0000313" key="3">
    <source>
        <dbReference type="Proteomes" id="UP001152607"/>
    </source>
</evidence>
<sequence>MNLTHSLLLSTIHPPAAHHSMCSVPVELAWLLRSITPPKDNSKDCIEASPCSTITTKPSRKAKADSSAGRKGTTPSKANVAHARQEEPCDVSEPGSENARPRESRQFQGSAARLSA</sequence>
<protein>
    <submittedName>
        <fullName evidence="2">Uncharacterized protein</fullName>
    </submittedName>
</protein>
<reference evidence="2" key="1">
    <citation type="submission" date="2023-01" db="EMBL/GenBank/DDBJ databases">
        <authorList>
            <person name="Van Ghelder C."/>
            <person name="Rancurel C."/>
        </authorList>
    </citation>
    <scope>NUCLEOTIDE SEQUENCE</scope>
    <source>
        <strain evidence="2">CNCM I-4278</strain>
    </source>
</reference>
<evidence type="ECO:0000256" key="1">
    <source>
        <dbReference type="SAM" id="MobiDB-lite"/>
    </source>
</evidence>
<accession>A0A9W4U2T0</accession>
<organism evidence="2 3">
    <name type="scientific">Periconia digitata</name>
    <dbReference type="NCBI Taxonomy" id="1303443"/>
    <lineage>
        <taxon>Eukaryota</taxon>
        <taxon>Fungi</taxon>
        <taxon>Dikarya</taxon>
        <taxon>Ascomycota</taxon>
        <taxon>Pezizomycotina</taxon>
        <taxon>Dothideomycetes</taxon>
        <taxon>Pleosporomycetidae</taxon>
        <taxon>Pleosporales</taxon>
        <taxon>Massarineae</taxon>
        <taxon>Periconiaceae</taxon>
        <taxon>Periconia</taxon>
    </lineage>
</organism>